<accession>A0A1L9WGG6</accession>
<proteinExistence type="predicted"/>
<dbReference type="RefSeq" id="XP_020051614.1">
    <property type="nucleotide sequence ID" value="XM_020197013.1"/>
</dbReference>
<name>A0A1L9WGG6_ASPA1</name>
<dbReference type="GeneID" id="30970827"/>
<dbReference type="EMBL" id="KV878990">
    <property type="protein sequence ID" value="OJJ95274.1"/>
    <property type="molecule type" value="Genomic_DNA"/>
</dbReference>
<dbReference type="PROSITE" id="PS51257">
    <property type="entry name" value="PROKAR_LIPOPROTEIN"/>
    <property type="match status" value="1"/>
</dbReference>
<keyword evidence="2" id="KW-1185">Reference proteome</keyword>
<dbReference type="VEuPathDB" id="FungiDB:ASPACDRAFT_127284"/>
<sequence>MGLVFDRSAAHPIITWVVLGCKSAIDCLHLITASQSCSTQIPEYQRVVHRYSL</sequence>
<gene>
    <name evidence="1" type="ORF">ASPACDRAFT_127284</name>
</gene>
<protein>
    <submittedName>
        <fullName evidence="1">Uncharacterized protein</fullName>
    </submittedName>
</protein>
<reference evidence="2" key="1">
    <citation type="journal article" date="2017" name="Genome Biol.">
        <title>Comparative genomics reveals high biological diversity and specific adaptations in the industrially and medically important fungal genus Aspergillus.</title>
        <authorList>
            <person name="de Vries R.P."/>
            <person name="Riley R."/>
            <person name="Wiebenga A."/>
            <person name="Aguilar-Osorio G."/>
            <person name="Amillis S."/>
            <person name="Uchima C.A."/>
            <person name="Anderluh G."/>
            <person name="Asadollahi M."/>
            <person name="Askin M."/>
            <person name="Barry K."/>
            <person name="Battaglia E."/>
            <person name="Bayram O."/>
            <person name="Benocci T."/>
            <person name="Braus-Stromeyer S.A."/>
            <person name="Caldana C."/>
            <person name="Canovas D."/>
            <person name="Cerqueira G.C."/>
            <person name="Chen F."/>
            <person name="Chen W."/>
            <person name="Choi C."/>
            <person name="Clum A."/>
            <person name="Dos Santos R.A."/>
            <person name="Damasio A.R."/>
            <person name="Diallinas G."/>
            <person name="Emri T."/>
            <person name="Fekete E."/>
            <person name="Flipphi M."/>
            <person name="Freyberg S."/>
            <person name="Gallo A."/>
            <person name="Gournas C."/>
            <person name="Habgood R."/>
            <person name="Hainaut M."/>
            <person name="Harispe M.L."/>
            <person name="Henrissat B."/>
            <person name="Hilden K.S."/>
            <person name="Hope R."/>
            <person name="Hossain A."/>
            <person name="Karabika E."/>
            <person name="Karaffa L."/>
            <person name="Karanyi Z."/>
            <person name="Krasevec N."/>
            <person name="Kuo A."/>
            <person name="Kusch H."/>
            <person name="LaButti K."/>
            <person name="Lagendijk E.L."/>
            <person name="Lapidus A."/>
            <person name="Levasseur A."/>
            <person name="Lindquist E."/>
            <person name="Lipzen A."/>
            <person name="Logrieco A.F."/>
            <person name="MacCabe A."/>
            <person name="Maekelae M.R."/>
            <person name="Malavazi I."/>
            <person name="Melin P."/>
            <person name="Meyer V."/>
            <person name="Mielnichuk N."/>
            <person name="Miskei M."/>
            <person name="Molnar A.P."/>
            <person name="Mule G."/>
            <person name="Ngan C.Y."/>
            <person name="Orejas M."/>
            <person name="Orosz E."/>
            <person name="Ouedraogo J.P."/>
            <person name="Overkamp K.M."/>
            <person name="Park H.-S."/>
            <person name="Perrone G."/>
            <person name="Piumi F."/>
            <person name="Punt P.J."/>
            <person name="Ram A.F."/>
            <person name="Ramon A."/>
            <person name="Rauscher S."/>
            <person name="Record E."/>
            <person name="Riano-Pachon D.M."/>
            <person name="Robert V."/>
            <person name="Roehrig J."/>
            <person name="Ruller R."/>
            <person name="Salamov A."/>
            <person name="Salih N.S."/>
            <person name="Samson R.A."/>
            <person name="Sandor E."/>
            <person name="Sanguinetti M."/>
            <person name="Schuetze T."/>
            <person name="Sepcic K."/>
            <person name="Shelest E."/>
            <person name="Sherlock G."/>
            <person name="Sophianopoulou V."/>
            <person name="Squina F.M."/>
            <person name="Sun H."/>
            <person name="Susca A."/>
            <person name="Todd R.B."/>
            <person name="Tsang A."/>
            <person name="Unkles S.E."/>
            <person name="van de Wiele N."/>
            <person name="van Rossen-Uffink D."/>
            <person name="Oliveira J.V."/>
            <person name="Vesth T.C."/>
            <person name="Visser J."/>
            <person name="Yu J.-H."/>
            <person name="Zhou M."/>
            <person name="Andersen M.R."/>
            <person name="Archer D.B."/>
            <person name="Baker S.E."/>
            <person name="Benoit I."/>
            <person name="Brakhage A.A."/>
            <person name="Braus G.H."/>
            <person name="Fischer R."/>
            <person name="Frisvad J.C."/>
            <person name="Goldman G.H."/>
            <person name="Houbraken J."/>
            <person name="Oakley B."/>
            <person name="Pocsi I."/>
            <person name="Scazzocchio C."/>
            <person name="Seiboth B."/>
            <person name="vanKuyk P.A."/>
            <person name="Wortman J."/>
            <person name="Dyer P.S."/>
            <person name="Grigoriev I.V."/>
        </authorList>
    </citation>
    <scope>NUCLEOTIDE SEQUENCE [LARGE SCALE GENOMIC DNA]</scope>
    <source>
        <strain evidence="2">ATCC 16872 / CBS 172.66 / WB 5094</strain>
    </source>
</reference>
<dbReference type="Proteomes" id="UP000184546">
    <property type="component" value="Unassembled WGS sequence"/>
</dbReference>
<evidence type="ECO:0000313" key="1">
    <source>
        <dbReference type="EMBL" id="OJJ95274.1"/>
    </source>
</evidence>
<dbReference type="AlphaFoldDB" id="A0A1L9WGG6"/>
<organism evidence="1 2">
    <name type="scientific">Aspergillus aculeatus (strain ATCC 16872 / CBS 172.66 / WB 5094)</name>
    <dbReference type="NCBI Taxonomy" id="690307"/>
    <lineage>
        <taxon>Eukaryota</taxon>
        <taxon>Fungi</taxon>
        <taxon>Dikarya</taxon>
        <taxon>Ascomycota</taxon>
        <taxon>Pezizomycotina</taxon>
        <taxon>Eurotiomycetes</taxon>
        <taxon>Eurotiomycetidae</taxon>
        <taxon>Eurotiales</taxon>
        <taxon>Aspergillaceae</taxon>
        <taxon>Aspergillus</taxon>
        <taxon>Aspergillus subgen. Circumdati</taxon>
    </lineage>
</organism>
<evidence type="ECO:0000313" key="2">
    <source>
        <dbReference type="Proteomes" id="UP000184546"/>
    </source>
</evidence>
<feature type="non-terminal residue" evidence="1">
    <location>
        <position position="53"/>
    </location>
</feature>